<dbReference type="PANTHER" id="PTHR43048">
    <property type="entry name" value="METHYLMALONYL-COA EPIMERASE"/>
    <property type="match status" value="1"/>
</dbReference>
<reference evidence="4 5" key="1">
    <citation type="submission" date="2016-10" db="EMBL/GenBank/DDBJ databases">
        <authorList>
            <person name="de Groot N.N."/>
        </authorList>
    </citation>
    <scope>NUCLEOTIDE SEQUENCE [LARGE SCALE GENOMIC DNA]</scope>
    <source>
        <strain evidence="4 5">CGMCC 1.11147</strain>
    </source>
</reference>
<name>A0A1H0IDG6_9ACTN</name>
<dbReference type="OrthoDB" id="9788468at2"/>
<dbReference type="AlphaFoldDB" id="A0A1H0IDG6"/>
<dbReference type="InterPro" id="IPR037523">
    <property type="entry name" value="VOC_core"/>
</dbReference>
<evidence type="ECO:0000313" key="5">
    <source>
        <dbReference type="Proteomes" id="UP000199004"/>
    </source>
</evidence>
<evidence type="ECO:0000256" key="1">
    <source>
        <dbReference type="ARBA" id="ARBA00009308"/>
    </source>
</evidence>
<evidence type="ECO:0000259" key="3">
    <source>
        <dbReference type="PROSITE" id="PS51819"/>
    </source>
</evidence>
<dbReference type="InterPro" id="IPR051785">
    <property type="entry name" value="MMCE/EMCE_epimerase"/>
</dbReference>
<dbReference type="Proteomes" id="UP000199004">
    <property type="component" value="Unassembled WGS sequence"/>
</dbReference>
<feature type="domain" description="VOC" evidence="3">
    <location>
        <begin position="14"/>
        <end position="144"/>
    </location>
</feature>
<evidence type="ECO:0000256" key="2">
    <source>
        <dbReference type="ARBA" id="ARBA00022723"/>
    </source>
</evidence>
<dbReference type="GO" id="GO:0046491">
    <property type="term" value="P:L-methylmalonyl-CoA metabolic process"/>
    <property type="evidence" value="ECO:0007669"/>
    <property type="project" value="TreeGrafter"/>
</dbReference>
<accession>A0A1H0IDG6</accession>
<keyword evidence="2" id="KW-0479">Metal-binding</keyword>
<dbReference type="RefSeq" id="WP_091026334.1">
    <property type="nucleotide sequence ID" value="NZ_BKAE01000009.1"/>
</dbReference>
<comment type="similarity">
    <text evidence="1">Belongs to the methylmalonyl-CoA epimerase family.</text>
</comment>
<gene>
    <name evidence="4" type="ORF">SAMN05192576_3757</name>
</gene>
<dbReference type="PANTHER" id="PTHR43048:SF3">
    <property type="entry name" value="METHYLMALONYL-COA EPIMERASE, MITOCHONDRIAL"/>
    <property type="match status" value="1"/>
</dbReference>
<dbReference type="SUPFAM" id="SSF54593">
    <property type="entry name" value="Glyoxalase/Bleomycin resistance protein/Dihydroxybiphenyl dioxygenase"/>
    <property type="match status" value="1"/>
</dbReference>
<dbReference type="Pfam" id="PF13669">
    <property type="entry name" value="Glyoxalase_4"/>
    <property type="match status" value="1"/>
</dbReference>
<keyword evidence="5" id="KW-1185">Reference proteome</keyword>
<sequence length="149" mass="16009">MTASLDLTGPLFTAIDHVGIAVPDLDVAIAFYRDTYGMEMVHEEVNEEQGVREAMIAVGDSGSCIQLLAPLDENSTIAKFLDRSGPGVQQMAYRVTDVEAVSAVLRERGVRLLYDVPKRGTSDSRVNFIHPKDAGGVLVELVQPAGGAH</sequence>
<dbReference type="EMBL" id="FNIC01000007">
    <property type="protein sequence ID" value="SDO29121.1"/>
    <property type="molecule type" value="Genomic_DNA"/>
</dbReference>
<proteinExistence type="inferred from homology"/>
<dbReference type="GO" id="GO:0046872">
    <property type="term" value="F:metal ion binding"/>
    <property type="evidence" value="ECO:0007669"/>
    <property type="project" value="UniProtKB-KW"/>
</dbReference>
<dbReference type="InterPro" id="IPR017515">
    <property type="entry name" value="MeMalonyl-CoA_epimerase"/>
</dbReference>
<dbReference type="GO" id="GO:0004493">
    <property type="term" value="F:methylmalonyl-CoA epimerase activity"/>
    <property type="evidence" value="ECO:0007669"/>
    <property type="project" value="TreeGrafter"/>
</dbReference>
<dbReference type="STRING" id="1005944.SAMN05192576_3757"/>
<dbReference type="NCBIfam" id="TIGR03081">
    <property type="entry name" value="metmalonyl_epim"/>
    <property type="match status" value="1"/>
</dbReference>
<protein>
    <submittedName>
        <fullName evidence="4">Methylmalonyl-CoA epimerase</fullName>
    </submittedName>
</protein>
<dbReference type="PROSITE" id="PS51819">
    <property type="entry name" value="VOC"/>
    <property type="match status" value="1"/>
</dbReference>
<dbReference type="CDD" id="cd07249">
    <property type="entry name" value="MMCE"/>
    <property type="match status" value="1"/>
</dbReference>
<organism evidence="4 5">
    <name type="scientific">Nocardioides szechwanensis</name>
    <dbReference type="NCBI Taxonomy" id="1005944"/>
    <lineage>
        <taxon>Bacteria</taxon>
        <taxon>Bacillati</taxon>
        <taxon>Actinomycetota</taxon>
        <taxon>Actinomycetes</taxon>
        <taxon>Propionibacteriales</taxon>
        <taxon>Nocardioidaceae</taxon>
        <taxon>Nocardioides</taxon>
    </lineage>
</organism>
<evidence type="ECO:0000313" key="4">
    <source>
        <dbReference type="EMBL" id="SDO29121.1"/>
    </source>
</evidence>
<dbReference type="Gene3D" id="3.10.180.10">
    <property type="entry name" value="2,3-Dihydroxybiphenyl 1,2-Dioxygenase, domain 1"/>
    <property type="match status" value="1"/>
</dbReference>
<dbReference type="InterPro" id="IPR029068">
    <property type="entry name" value="Glyas_Bleomycin-R_OHBP_Dase"/>
</dbReference>